<accession>X1T7W4</accession>
<evidence type="ECO:0000313" key="2">
    <source>
        <dbReference type="EMBL" id="GAJ01379.1"/>
    </source>
</evidence>
<comment type="caution">
    <text evidence="2">The sequence shown here is derived from an EMBL/GenBank/DDBJ whole genome shotgun (WGS) entry which is preliminary data.</text>
</comment>
<sequence>MSKETLKHAFMQTTTCLLMIIVLGLISLQSVCFLLEN</sequence>
<keyword evidence="1" id="KW-1133">Transmembrane helix</keyword>
<reference evidence="2" key="1">
    <citation type="journal article" date="2014" name="Front. Microbiol.">
        <title>High frequency of phylogenetically diverse reductive dehalogenase-homologous genes in deep subseafloor sedimentary metagenomes.</title>
        <authorList>
            <person name="Kawai M."/>
            <person name="Futagami T."/>
            <person name="Toyoda A."/>
            <person name="Takaki Y."/>
            <person name="Nishi S."/>
            <person name="Hori S."/>
            <person name="Arai W."/>
            <person name="Tsubouchi T."/>
            <person name="Morono Y."/>
            <person name="Uchiyama I."/>
            <person name="Ito T."/>
            <person name="Fujiyama A."/>
            <person name="Inagaki F."/>
            <person name="Takami H."/>
        </authorList>
    </citation>
    <scope>NUCLEOTIDE SEQUENCE</scope>
    <source>
        <strain evidence="2">Expedition CK06-06</strain>
    </source>
</reference>
<feature type="transmembrane region" description="Helical" evidence="1">
    <location>
        <begin position="12"/>
        <end position="35"/>
    </location>
</feature>
<proteinExistence type="predicted"/>
<protein>
    <submittedName>
        <fullName evidence="2">Uncharacterized protein</fullName>
    </submittedName>
</protein>
<evidence type="ECO:0000256" key="1">
    <source>
        <dbReference type="SAM" id="Phobius"/>
    </source>
</evidence>
<dbReference type="EMBL" id="BARW01016040">
    <property type="protein sequence ID" value="GAJ01379.1"/>
    <property type="molecule type" value="Genomic_DNA"/>
</dbReference>
<organism evidence="2">
    <name type="scientific">marine sediment metagenome</name>
    <dbReference type="NCBI Taxonomy" id="412755"/>
    <lineage>
        <taxon>unclassified sequences</taxon>
        <taxon>metagenomes</taxon>
        <taxon>ecological metagenomes</taxon>
    </lineage>
</organism>
<keyword evidence="1" id="KW-0472">Membrane</keyword>
<dbReference type="AlphaFoldDB" id="X1T7W4"/>
<gene>
    <name evidence="2" type="ORF">S12H4_28019</name>
</gene>
<keyword evidence="1" id="KW-0812">Transmembrane</keyword>
<feature type="non-terminal residue" evidence="2">
    <location>
        <position position="37"/>
    </location>
</feature>
<name>X1T7W4_9ZZZZ</name>